<dbReference type="EMBL" id="CXWD01000028">
    <property type="protein sequence ID" value="CTQ76694.1"/>
    <property type="molecule type" value="Genomic_DNA"/>
</dbReference>
<keyword evidence="2" id="KW-0732">Signal</keyword>
<accession>A0A0M7AT02</accession>
<dbReference type="RefSeq" id="WP_082429244.1">
    <property type="nucleotide sequence ID" value="NZ_CXWD01000028.1"/>
</dbReference>
<gene>
    <name evidence="3" type="ORF">LAX5112_04676</name>
</gene>
<feature type="transmembrane region" description="Helical" evidence="1">
    <location>
        <begin position="177"/>
        <end position="200"/>
    </location>
</feature>
<dbReference type="Pfam" id="PF13795">
    <property type="entry name" value="HupE_UreJ_2"/>
    <property type="match status" value="1"/>
</dbReference>
<evidence type="ECO:0000313" key="4">
    <source>
        <dbReference type="Proteomes" id="UP000053235"/>
    </source>
</evidence>
<organism evidence="3 4">
    <name type="scientific">Roseibium alexandrii</name>
    <dbReference type="NCBI Taxonomy" id="388408"/>
    <lineage>
        <taxon>Bacteria</taxon>
        <taxon>Pseudomonadati</taxon>
        <taxon>Pseudomonadota</taxon>
        <taxon>Alphaproteobacteria</taxon>
        <taxon>Hyphomicrobiales</taxon>
        <taxon>Stappiaceae</taxon>
        <taxon>Roseibium</taxon>
    </lineage>
</organism>
<feature type="transmembrane region" description="Helical" evidence="1">
    <location>
        <begin position="206"/>
        <end position="224"/>
    </location>
</feature>
<evidence type="ECO:0000256" key="1">
    <source>
        <dbReference type="SAM" id="Phobius"/>
    </source>
</evidence>
<feature type="chain" id="PRO_5005809643" evidence="2">
    <location>
        <begin position="21"/>
        <end position="336"/>
    </location>
</feature>
<proteinExistence type="predicted"/>
<keyword evidence="1" id="KW-0812">Transmembrane</keyword>
<feature type="transmembrane region" description="Helical" evidence="1">
    <location>
        <begin position="312"/>
        <end position="330"/>
    </location>
</feature>
<dbReference type="AlphaFoldDB" id="A0A0M7AT02"/>
<dbReference type="STRING" id="388408.LAX5112_04676"/>
<dbReference type="InterPro" id="IPR032809">
    <property type="entry name" value="Put_HupE_UreJ"/>
</dbReference>
<keyword evidence="1" id="KW-1133">Transmembrane helix</keyword>
<dbReference type="OrthoDB" id="9808870at2"/>
<name>A0A0M7AT02_9HYPH</name>
<feature type="transmembrane region" description="Helical" evidence="1">
    <location>
        <begin position="279"/>
        <end position="300"/>
    </location>
</feature>
<feature type="signal peptide" evidence="2">
    <location>
        <begin position="1"/>
        <end position="20"/>
    </location>
</feature>
<reference evidence="4" key="1">
    <citation type="submission" date="2015-07" db="EMBL/GenBank/DDBJ databases">
        <authorList>
            <person name="Rodrigo-Torres Lidia"/>
            <person name="Arahal R.David."/>
        </authorList>
    </citation>
    <scope>NUCLEOTIDE SEQUENCE [LARGE SCALE GENOMIC DNA]</scope>
    <source>
        <strain evidence="4">CECT 5112</strain>
    </source>
</reference>
<feature type="transmembrane region" description="Helical" evidence="1">
    <location>
        <begin position="236"/>
        <end position="259"/>
    </location>
</feature>
<sequence>MMIVRLVFILLLMLGGSKTAMPHALDPGYLSISQINDETWEVFWRKPDVQGAPMSIDAQLPETCTPRFGPAPSSDGSAWIASWVAICSRGLEGQTLQIKGLEQQNTDVLIRYQPKDTAASTKRLSSSSTQLVLPTAPSAMSVFRTYGLLGFDHILEGLDHLLFVMALVLLIPDKWRLVGTITAFTIAHSITLALASLGHISIPGPPVEAIIALSVVFLAVELLKRKDDQSRLSERAPWVIAFAFGLLHGLGFAGALQEIGLPDTDVVLALLAFNLGVEAGQLMFVAVILVTGFFFQNIIVESVPKQLAFQQRLTTLSAYAIGGVATYWLAERLAGF</sequence>
<evidence type="ECO:0000256" key="2">
    <source>
        <dbReference type="SAM" id="SignalP"/>
    </source>
</evidence>
<protein>
    <submittedName>
        <fullName evidence="3">HupE / UreJ protein</fullName>
    </submittedName>
</protein>
<keyword evidence="1" id="KW-0472">Membrane</keyword>
<keyword evidence="4" id="KW-1185">Reference proteome</keyword>
<feature type="transmembrane region" description="Helical" evidence="1">
    <location>
        <begin position="146"/>
        <end position="170"/>
    </location>
</feature>
<dbReference type="Proteomes" id="UP000053235">
    <property type="component" value="Unassembled WGS sequence"/>
</dbReference>
<evidence type="ECO:0000313" key="3">
    <source>
        <dbReference type="EMBL" id="CTQ76694.1"/>
    </source>
</evidence>